<dbReference type="InterPro" id="IPR043128">
    <property type="entry name" value="Rev_trsase/Diguanyl_cyclase"/>
</dbReference>
<accession>A0ABQ5CTJ1</accession>
<proteinExistence type="predicted"/>
<dbReference type="Gene3D" id="3.30.70.270">
    <property type="match status" value="2"/>
</dbReference>
<dbReference type="Gene3D" id="3.10.10.10">
    <property type="entry name" value="HIV Type 1 Reverse Transcriptase, subunit A, domain 1"/>
    <property type="match status" value="1"/>
</dbReference>
<organism evidence="3 4">
    <name type="scientific">Tanacetum coccineum</name>
    <dbReference type="NCBI Taxonomy" id="301880"/>
    <lineage>
        <taxon>Eukaryota</taxon>
        <taxon>Viridiplantae</taxon>
        <taxon>Streptophyta</taxon>
        <taxon>Embryophyta</taxon>
        <taxon>Tracheophyta</taxon>
        <taxon>Spermatophyta</taxon>
        <taxon>Magnoliopsida</taxon>
        <taxon>eudicotyledons</taxon>
        <taxon>Gunneridae</taxon>
        <taxon>Pentapetalae</taxon>
        <taxon>asterids</taxon>
        <taxon>campanulids</taxon>
        <taxon>Asterales</taxon>
        <taxon>Asteraceae</taxon>
        <taxon>Asteroideae</taxon>
        <taxon>Anthemideae</taxon>
        <taxon>Anthemidinae</taxon>
        <taxon>Tanacetum</taxon>
    </lineage>
</organism>
<name>A0ABQ5CTJ1_9ASTR</name>
<evidence type="ECO:0000256" key="1">
    <source>
        <dbReference type="ARBA" id="ARBA00023268"/>
    </source>
</evidence>
<evidence type="ECO:0000259" key="2">
    <source>
        <dbReference type="PROSITE" id="PS50878"/>
    </source>
</evidence>
<feature type="domain" description="Reverse transcriptase" evidence="2">
    <location>
        <begin position="1"/>
        <end position="252"/>
    </location>
</feature>
<dbReference type="EMBL" id="BQNB010014554">
    <property type="protein sequence ID" value="GJT29583.1"/>
    <property type="molecule type" value="Genomic_DNA"/>
</dbReference>
<dbReference type="Proteomes" id="UP001151760">
    <property type="component" value="Unassembled WGS sequence"/>
</dbReference>
<comment type="caution">
    <text evidence="3">The sequence shown here is derived from an EMBL/GenBank/DDBJ whole genome shotgun (WGS) entry which is preliminary data.</text>
</comment>
<dbReference type="PANTHER" id="PTHR37984">
    <property type="entry name" value="PROTEIN CBG26694"/>
    <property type="match status" value="1"/>
</dbReference>
<dbReference type="InterPro" id="IPR000477">
    <property type="entry name" value="RT_dom"/>
</dbReference>
<evidence type="ECO:0000313" key="4">
    <source>
        <dbReference type="Proteomes" id="UP001151760"/>
    </source>
</evidence>
<keyword evidence="4" id="KW-1185">Reference proteome</keyword>
<dbReference type="InterPro" id="IPR043502">
    <property type="entry name" value="DNA/RNA_pol_sf"/>
</dbReference>
<dbReference type="CDD" id="cd09274">
    <property type="entry name" value="RNase_HI_RT_Ty3"/>
    <property type="match status" value="1"/>
</dbReference>
<reference evidence="3" key="1">
    <citation type="journal article" date="2022" name="Int. J. Mol. Sci.">
        <title>Draft Genome of Tanacetum Coccineum: Genomic Comparison of Closely Related Tanacetum-Family Plants.</title>
        <authorList>
            <person name="Yamashiro T."/>
            <person name="Shiraishi A."/>
            <person name="Nakayama K."/>
            <person name="Satake H."/>
        </authorList>
    </citation>
    <scope>NUCLEOTIDE SEQUENCE</scope>
</reference>
<reference evidence="3" key="2">
    <citation type="submission" date="2022-01" db="EMBL/GenBank/DDBJ databases">
        <authorList>
            <person name="Yamashiro T."/>
            <person name="Shiraishi A."/>
            <person name="Satake H."/>
            <person name="Nakayama K."/>
        </authorList>
    </citation>
    <scope>NUCLEOTIDE SEQUENCE</scope>
</reference>
<sequence>MGNNCRNEEGEYTLELQTLFKEFDDVFAVPTDLPPKRSCDHRIPLKDESTVVNVRPYRYPPNQKDIIETMSTELLDSAVIRLSHTLFSSPIVLVKKKDGTLCIDYRHLNKNTIKEKSPIPIIEELIDELQGAKNFSKLDLRSGYHQIRIGEEDIHKTAFKSPEGHYEFMVMPFSLTNAPSTFQSLMNFVFKAFLRKFTLVIFDDILVYSSSIADHIHHLRQVLQTIRDHTLFAKQSKCVFRTTTVEYLGHIISAQGVATDPNKIKAMKSWPVPNNIKQLSGFLRLPGYYRRFIQGYACISQPLTTLLKKNDFSWNNEAQVTFEKLQQAMSQAPVLALPNFKEEFIIETDASRYGIGAVLQQKGYLLDRHFKIRTDHFSLKYVFDQRITTPFQSKWLPKLLGFDYQIEYKQGKDNVVANALSRIQRLGELLTILTALPSNEFMDAITSMWTTNPVLSGIIKNLQDGSLVTSKYTWKGDQLKRKGKWVVRPDEQLRKRMLLHFHTSVVGGHSGV</sequence>
<protein>
    <submittedName>
        <fullName evidence="3">Transposon ty3-G gag-pol polyprotein</fullName>
    </submittedName>
</protein>
<dbReference type="PANTHER" id="PTHR37984:SF5">
    <property type="entry name" value="PROTEIN NYNRIN-LIKE"/>
    <property type="match status" value="1"/>
</dbReference>
<dbReference type="PROSITE" id="PS50878">
    <property type="entry name" value="RT_POL"/>
    <property type="match status" value="1"/>
</dbReference>
<dbReference type="InterPro" id="IPR050951">
    <property type="entry name" value="Retrovirus_Pol_polyprotein"/>
</dbReference>
<dbReference type="SUPFAM" id="SSF56672">
    <property type="entry name" value="DNA/RNA polymerases"/>
    <property type="match status" value="1"/>
</dbReference>
<evidence type="ECO:0000313" key="3">
    <source>
        <dbReference type="EMBL" id="GJT29583.1"/>
    </source>
</evidence>
<gene>
    <name evidence="3" type="ORF">Tco_0909858</name>
</gene>
<dbReference type="Pfam" id="PF17919">
    <property type="entry name" value="RT_RNaseH_2"/>
    <property type="match status" value="1"/>
</dbReference>
<dbReference type="CDD" id="cd01647">
    <property type="entry name" value="RT_LTR"/>
    <property type="match status" value="1"/>
</dbReference>
<keyword evidence="1" id="KW-0511">Multifunctional enzyme</keyword>
<dbReference type="InterPro" id="IPR041577">
    <property type="entry name" value="RT_RNaseH_2"/>
</dbReference>
<dbReference type="Pfam" id="PF00078">
    <property type="entry name" value="RVT_1"/>
    <property type="match status" value="1"/>
</dbReference>